<dbReference type="Pfam" id="PF00482">
    <property type="entry name" value="T2SSF"/>
    <property type="match status" value="1"/>
</dbReference>
<evidence type="ECO:0000256" key="4">
    <source>
        <dbReference type="ARBA" id="ARBA00022989"/>
    </source>
</evidence>
<evidence type="ECO:0000256" key="6">
    <source>
        <dbReference type="SAM" id="Phobius"/>
    </source>
</evidence>
<keyword evidence="4 6" id="KW-1133">Transmembrane helix</keyword>
<gene>
    <name evidence="8" type="ORF">TUM4438_40760</name>
</gene>
<evidence type="ECO:0000313" key="8">
    <source>
        <dbReference type="EMBL" id="GIU51366.1"/>
    </source>
</evidence>
<sequence length="260" mass="29977">MINLVAFENSLTIHTQQIKGTLARGLGPNSFLKMVAFLLTTFIAIYLLNDLFFRLTYWKCLLFIEPILLFFLYQHLKKRQELLFREQFPDALNILASAITSGQGIMQGFEYVGEQLNNSVGEEFKYMAKRFQIGEDPEIVLARSSLRFPYLEYFFFISTIRVNITRGGQLKEVITRINRLIFASRNIEKKKDSLTSEARMSAKIIGFLPLVFLGILYVTNVDNYNFVMYEEAGRGIFYYVLISEIIGFAMIRTILGGVSK</sequence>
<keyword evidence="9" id="KW-1185">Reference proteome</keyword>
<dbReference type="PANTHER" id="PTHR35007">
    <property type="entry name" value="INTEGRAL MEMBRANE PROTEIN-RELATED"/>
    <property type="match status" value="1"/>
</dbReference>
<name>A0ABQ4PQF0_9GAMM</name>
<evidence type="ECO:0000259" key="7">
    <source>
        <dbReference type="Pfam" id="PF00482"/>
    </source>
</evidence>
<accession>A0ABQ4PQF0</accession>
<reference evidence="8" key="1">
    <citation type="submission" date="2021-05" db="EMBL/GenBank/DDBJ databases">
        <title>Molecular characterization for Shewanella algae harboring chromosomal blaOXA-55-like strains isolated from clinical and environment sample.</title>
        <authorList>
            <person name="Ohama Y."/>
            <person name="Aoki K."/>
            <person name="Harada S."/>
            <person name="Moriya K."/>
            <person name="Ishii Y."/>
            <person name="Tateda K."/>
        </authorList>
    </citation>
    <scope>NUCLEOTIDE SEQUENCE</scope>
    <source>
        <strain evidence="8">JCM 11563</strain>
    </source>
</reference>
<organism evidence="8 9">
    <name type="scientific">Shewanella sairae</name>
    <dbReference type="NCBI Taxonomy" id="190310"/>
    <lineage>
        <taxon>Bacteria</taxon>
        <taxon>Pseudomonadati</taxon>
        <taxon>Pseudomonadota</taxon>
        <taxon>Gammaproteobacteria</taxon>
        <taxon>Alteromonadales</taxon>
        <taxon>Shewanellaceae</taxon>
        <taxon>Shewanella</taxon>
    </lineage>
</organism>
<comment type="subcellular location">
    <subcellularLocation>
        <location evidence="1">Cell membrane</location>
        <topology evidence="1">Multi-pass membrane protein</topology>
    </subcellularLocation>
</comment>
<protein>
    <submittedName>
        <fullName evidence="8">Pilus assembly protein TadB</fullName>
    </submittedName>
</protein>
<feature type="transmembrane region" description="Helical" evidence="6">
    <location>
        <begin position="200"/>
        <end position="217"/>
    </location>
</feature>
<keyword evidence="2" id="KW-1003">Cell membrane</keyword>
<feature type="transmembrane region" description="Helical" evidence="6">
    <location>
        <begin position="31"/>
        <end position="49"/>
    </location>
</feature>
<comment type="caution">
    <text evidence="8">The sequence shown here is derived from an EMBL/GenBank/DDBJ whole genome shotgun (WGS) entry which is preliminary data.</text>
</comment>
<keyword evidence="5 6" id="KW-0472">Membrane</keyword>
<dbReference type="Proteomes" id="UP000887104">
    <property type="component" value="Unassembled WGS sequence"/>
</dbReference>
<dbReference type="InterPro" id="IPR018076">
    <property type="entry name" value="T2SS_GspF_dom"/>
</dbReference>
<evidence type="ECO:0000256" key="5">
    <source>
        <dbReference type="ARBA" id="ARBA00023136"/>
    </source>
</evidence>
<keyword evidence="3 6" id="KW-0812">Transmembrane</keyword>
<evidence type="ECO:0000256" key="1">
    <source>
        <dbReference type="ARBA" id="ARBA00004651"/>
    </source>
</evidence>
<feature type="domain" description="Type II secretion system protein GspF" evidence="7">
    <location>
        <begin position="92"/>
        <end position="217"/>
    </location>
</feature>
<dbReference type="EMBL" id="BPEY01000114">
    <property type="protein sequence ID" value="GIU51366.1"/>
    <property type="molecule type" value="Genomic_DNA"/>
</dbReference>
<evidence type="ECO:0000256" key="3">
    <source>
        <dbReference type="ARBA" id="ARBA00022692"/>
    </source>
</evidence>
<feature type="transmembrane region" description="Helical" evidence="6">
    <location>
        <begin position="237"/>
        <end position="255"/>
    </location>
</feature>
<feature type="transmembrane region" description="Helical" evidence="6">
    <location>
        <begin position="55"/>
        <end position="73"/>
    </location>
</feature>
<proteinExistence type="predicted"/>
<evidence type="ECO:0000313" key="9">
    <source>
        <dbReference type="Proteomes" id="UP000887104"/>
    </source>
</evidence>
<evidence type="ECO:0000256" key="2">
    <source>
        <dbReference type="ARBA" id="ARBA00022475"/>
    </source>
</evidence>
<dbReference type="PANTHER" id="PTHR35007:SF2">
    <property type="entry name" value="PILUS ASSEMBLE PROTEIN"/>
    <property type="match status" value="1"/>
</dbReference>